<proteinExistence type="predicted"/>
<dbReference type="RefSeq" id="XP_058342753.1">
    <property type="nucleotide sequence ID" value="XM_058486396.1"/>
</dbReference>
<feature type="domain" description="Heterokaryon incompatibility" evidence="1">
    <location>
        <begin position="81"/>
        <end position="230"/>
    </location>
</feature>
<dbReference type="EMBL" id="JARTCD010000028">
    <property type="protein sequence ID" value="KAJ8657840.1"/>
    <property type="molecule type" value="Genomic_DNA"/>
</dbReference>
<name>A0AAD7V429_9FUNG</name>
<evidence type="ECO:0000259" key="1">
    <source>
        <dbReference type="Pfam" id="PF06985"/>
    </source>
</evidence>
<protein>
    <recommendedName>
        <fullName evidence="1">Heterokaryon incompatibility domain-containing protein</fullName>
    </recommendedName>
</protein>
<dbReference type="PANTHER" id="PTHR24148">
    <property type="entry name" value="ANKYRIN REPEAT DOMAIN-CONTAINING PROTEIN 39 HOMOLOG-RELATED"/>
    <property type="match status" value="1"/>
</dbReference>
<dbReference type="PANTHER" id="PTHR24148:SF64">
    <property type="entry name" value="HETEROKARYON INCOMPATIBILITY DOMAIN-CONTAINING PROTEIN"/>
    <property type="match status" value="1"/>
</dbReference>
<accession>A0AAD7V429</accession>
<dbReference type="AlphaFoldDB" id="A0AAD7V429"/>
<reference evidence="2 3" key="1">
    <citation type="submission" date="2023-03" db="EMBL/GenBank/DDBJ databases">
        <title>Genome sequence of Lichtheimia ornata CBS 291.66.</title>
        <authorList>
            <person name="Mohabir J.T."/>
            <person name="Shea T.P."/>
            <person name="Kurbessoian T."/>
            <person name="Berby B."/>
            <person name="Fontaine J."/>
            <person name="Livny J."/>
            <person name="Gnirke A."/>
            <person name="Stajich J.E."/>
            <person name="Cuomo C.A."/>
        </authorList>
    </citation>
    <scope>NUCLEOTIDE SEQUENCE [LARGE SCALE GENOMIC DNA]</scope>
    <source>
        <strain evidence="2">CBS 291.66</strain>
    </source>
</reference>
<dbReference type="GeneID" id="83213779"/>
<organism evidence="2 3">
    <name type="scientific">Lichtheimia ornata</name>
    <dbReference type="NCBI Taxonomy" id="688661"/>
    <lineage>
        <taxon>Eukaryota</taxon>
        <taxon>Fungi</taxon>
        <taxon>Fungi incertae sedis</taxon>
        <taxon>Mucoromycota</taxon>
        <taxon>Mucoromycotina</taxon>
        <taxon>Mucoromycetes</taxon>
        <taxon>Mucorales</taxon>
        <taxon>Lichtheimiaceae</taxon>
        <taxon>Lichtheimia</taxon>
    </lineage>
</organism>
<gene>
    <name evidence="2" type="ORF">O0I10_006368</name>
</gene>
<evidence type="ECO:0000313" key="2">
    <source>
        <dbReference type="EMBL" id="KAJ8657840.1"/>
    </source>
</evidence>
<comment type="caution">
    <text evidence="2">The sequence shown here is derived from an EMBL/GenBank/DDBJ whole genome shotgun (WGS) entry which is preliminary data.</text>
</comment>
<keyword evidence="3" id="KW-1185">Reference proteome</keyword>
<dbReference type="Proteomes" id="UP001234581">
    <property type="component" value="Unassembled WGS sequence"/>
</dbReference>
<evidence type="ECO:0000313" key="3">
    <source>
        <dbReference type="Proteomes" id="UP001234581"/>
    </source>
</evidence>
<sequence>MTSDTADPCRINVDLKENWRIYSDFFAQGLATLLSHPHFSLVYVPENGANKMKIVKPATDSYHRERMIQRMNAAIYNPSPYYALSHLWGVSGSNRYLWKEIGDYVDDENGQPAEPISMRPEKRATLLSLLGRNPDSYWWIDVLCARTDTPLDIMGDIYACCFRCYAMMDCEPSVISQLCMMKDKEYEFNELVVFGNLSPRQLIDRYLQLIDHFHTFTNCQWWKRVWTWQEMVLPLGRGLYFIAETASHLSENDIIHINDVSTFDRMLLPLRNTCIKIINENAVLSKIKTASACISEAVKTRSLDLSRIHKEWHIEISALEKIDAVSGPMEEMRRAKCYSAYRMVEFDPMSIVDVIESFGTSPRRCMDPVDYVYGVLGVIPFDIPRMTDPKKVWQQFLSHLEKLIPPLKKRMASMRPQVKIQGINDRAYQVDLSTASNMADVYNNLIIVEVDASKW</sequence>
<dbReference type="Pfam" id="PF06985">
    <property type="entry name" value="HET"/>
    <property type="match status" value="1"/>
</dbReference>
<dbReference type="InterPro" id="IPR010730">
    <property type="entry name" value="HET"/>
</dbReference>
<dbReference type="InterPro" id="IPR052895">
    <property type="entry name" value="HetReg/Transcr_Mod"/>
</dbReference>